<organism evidence="1 2">
    <name type="scientific">Clostridium porci</name>
    <dbReference type="NCBI Taxonomy" id="2605778"/>
    <lineage>
        <taxon>Bacteria</taxon>
        <taxon>Bacillati</taxon>
        <taxon>Bacillota</taxon>
        <taxon>Clostridia</taxon>
        <taxon>Eubacteriales</taxon>
        <taxon>Clostridiaceae</taxon>
        <taxon>Clostridium</taxon>
    </lineage>
</organism>
<dbReference type="EMBL" id="VUMD01000029">
    <property type="protein sequence ID" value="MSS38557.1"/>
    <property type="molecule type" value="Genomic_DNA"/>
</dbReference>
<protein>
    <submittedName>
        <fullName evidence="1">Uncharacterized protein</fullName>
    </submittedName>
</protein>
<comment type="caution">
    <text evidence="1">The sequence shown here is derived from an EMBL/GenBank/DDBJ whole genome shotgun (WGS) entry which is preliminary data.</text>
</comment>
<evidence type="ECO:0000313" key="1">
    <source>
        <dbReference type="EMBL" id="MSS38557.1"/>
    </source>
</evidence>
<accession>A0A7X2TE27</accession>
<gene>
    <name evidence="1" type="ORF">FYJ39_19105</name>
</gene>
<proteinExistence type="predicted"/>
<dbReference type="RefSeq" id="WP_154473943.1">
    <property type="nucleotide sequence ID" value="NZ_DBEWUL010000013.1"/>
</dbReference>
<sequence>MNPFNLLQLKPSWERFKFNHPRLLPFLKAATAESFIDQGTLIEINVINSTGRTISSNVRINSDDMEFLQSFKNILNS</sequence>
<reference evidence="1 2" key="1">
    <citation type="submission" date="2019-08" db="EMBL/GenBank/DDBJ databases">
        <title>In-depth cultivation of the pig gut microbiome towards novel bacterial diversity and tailored functional studies.</title>
        <authorList>
            <person name="Wylensek D."/>
            <person name="Hitch T.C.A."/>
            <person name="Clavel T."/>
        </authorList>
    </citation>
    <scope>NUCLEOTIDE SEQUENCE [LARGE SCALE GENOMIC DNA]</scope>
    <source>
        <strain evidence="1 2">WCA-389-WT-23D1</strain>
    </source>
</reference>
<dbReference type="AlphaFoldDB" id="A0A7X2TE27"/>
<keyword evidence="2" id="KW-1185">Reference proteome</keyword>
<evidence type="ECO:0000313" key="2">
    <source>
        <dbReference type="Proteomes" id="UP000429958"/>
    </source>
</evidence>
<name>A0A7X2TE27_9CLOT</name>
<dbReference type="Proteomes" id="UP000429958">
    <property type="component" value="Unassembled WGS sequence"/>
</dbReference>